<dbReference type="Proteomes" id="UP000269396">
    <property type="component" value="Unassembled WGS sequence"/>
</dbReference>
<protein>
    <submittedName>
        <fullName evidence="1">Uncharacterized protein</fullName>
    </submittedName>
</protein>
<keyword evidence="2" id="KW-1185">Reference proteome</keyword>
<evidence type="ECO:0000313" key="2">
    <source>
        <dbReference type="Proteomes" id="UP000269396"/>
    </source>
</evidence>
<reference evidence="1 2" key="1">
    <citation type="submission" date="2018-11" db="EMBL/GenBank/DDBJ databases">
        <authorList>
            <consortium name="Pathogen Informatics"/>
        </authorList>
    </citation>
    <scope>NUCLEOTIDE SEQUENCE [LARGE SCALE GENOMIC DNA]</scope>
    <source>
        <strain>Denwood</strain>
        <strain evidence="2">Zambia</strain>
    </source>
</reference>
<name>A0A183P788_9TREM</name>
<dbReference type="EMBL" id="UZAL01030391">
    <property type="protein sequence ID" value="VDP53503.1"/>
    <property type="molecule type" value="Genomic_DNA"/>
</dbReference>
<gene>
    <name evidence="1" type="ORF">SMTD_LOCUS10224</name>
</gene>
<organism evidence="1 2">
    <name type="scientific">Schistosoma mattheei</name>
    <dbReference type="NCBI Taxonomy" id="31246"/>
    <lineage>
        <taxon>Eukaryota</taxon>
        <taxon>Metazoa</taxon>
        <taxon>Spiralia</taxon>
        <taxon>Lophotrochozoa</taxon>
        <taxon>Platyhelminthes</taxon>
        <taxon>Trematoda</taxon>
        <taxon>Digenea</taxon>
        <taxon>Strigeidida</taxon>
        <taxon>Schistosomatoidea</taxon>
        <taxon>Schistosomatidae</taxon>
        <taxon>Schistosoma</taxon>
    </lineage>
</organism>
<dbReference type="AlphaFoldDB" id="A0A183P788"/>
<evidence type="ECO:0000313" key="1">
    <source>
        <dbReference type="EMBL" id="VDP53503.1"/>
    </source>
</evidence>
<accession>A0A183P788</accession>
<dbReference type="STRING" id="31246.A0A183P788"/>
<proteinExistence type="predicted"/>
<sequence>MKTSTSGGKHGIHWTARMQLDDLDFPDDLAVISHTQQQMQKKTISVAATSAAVCAKHFGSTGQTLSSTTYCGMEQTKSQSKERRKTKEYITSRNGDRHEKNEQEFDRTRKECPVQISTEDFAKNQLINLVLRPYDGKLIWESSSSQIIPSNNDNFSKLFIISPEQLIIQPHEEATITILMNPIEAYSDMKCYEIFNLKAHIIGYLTIDSKYYLDIPRTHALITEQLRFDITAKLEQPRLIIDLNNNPLEIVSTSPNPPRPRILHFKSGLGQFLVNSLKKKAEENTVSVPKNYSYQSKNSEQVNQRTQIERRIPRTLLNETNCLLISSIVLLRDIHIRCPNSIPVTICIKANETKYLGFHVREEKPYNTNEDDGIITDSQDDNLTTVMPMTKMSFEQLYKPQITLTLNPGKLQKVSSNNNY</sequence>